<comment type="caution">
    <text evidence="1">The sequence shown here is derived from an EMBL/GenBank/DDBJ whole genome shotgun (WGS) entry which is preliminary data.</text>
</comment>
<organism evidence="1 2">
    <name type="scientific">Lasiodiplodia mahajangana</name>
    <dbReference type="NCBI Taxonomy" id="1108764"/>
    <lineage>
        <taxon>Eukaryota</taxon>
        <taxon>Fungi</taxon>
        <taxon>Dikarya</taxon>
        <taxon>Ascomycota</taxon>
        <taxon>Pezizomycotina</taxon>
        <taxon>Dothideomycetes</taxon>
        <taxon>Dothideomycetes incertae sedis</taxon>
        <taxon>Botryosphaeriales</taxon>
        <taxon>Botryosphaeriaceae</taxon>
        <taxon>Lasiodiplodia</taxon>
    </lineage>
</organism>
<evidence type="ECO:0000313" key="1">
    <source>
        <dbReference type="EMBL" id="KAJ8129783.1"/>
    </source>
</evidence>
<protein>
    <submittedName>
        <fullName evidence="1">Uncharacterized protein</fullName>
    </submittedName>
</protein>
<evidence type="ECO:0000313" key="2">
    <source>
        <dbReference type="Proteomes" id="UP001153332"/>
    </source>
</evidence>
<accession>A0ACC2JQI4</accession>
<dbReference type="Proteomes" id="UP001153332">
    <property type="component" value="Unassembled WGS sequence"/>
</dbReference>
<name>A0ACC2JQI4_9PEZI</name>
<gene>
    <name evidence="1" type="ORF">O1611_g3847</name>
</gene>
<sequence length="1478" mass="164763">MKQYDGAYGLSPGLTLGNIVPLDYQTPNLGRASVPLIKLPANTTSSLGPYQGMVLINPGGPGGSAVDEVQNNGVAYYQSLTGDNWDIVGFEPRGIYRSEPNINCSATANTSQTAKLDSRIVPDVTDDFFINYIQAGVELGERCQDTVGGERDAGPHMSTTTNARDMVSIVDAFTKTADGERAAKPSHLLNYFGYSYGTFLGQVFASMFPGRVGNMVLDGVLSLDLPLGEDLNTITTPADGVIASFFVYCYEAGPSQCSFYTGSSALDIFNRFNQSFVELNAERAQIENWTNATDLEAALLAMKTALYYSVASPGSTFDVLSDAMVTLEQALIFQQLPAWTEQIVAVIGDPTAAGEANAELRLDLEPAIEHLREVSIVGEIVAKSMLGCLGWSIEATDVFSGPFGGDTATPILFVGNTYDPISPVSNALAAAPNYKNAQVVTVDATGHTSRVAGNSCQRAKVNAYFQTTQLPGIGSYCSLETGPFGITLNSTLEHIIHQAGLSQLVLTSSKEIVGLAFINNTNKKPSLSRAISLYTRIGITSSLFIYKQLSVKEPEVMIDEDSKYFSFSGDIPIGGPSTWHITDWDQRRVVSVTMDGEQDSEDTAIERFRRLSSHIAPNVHRIHISNTGEVVSTYTDPENDPTRCVHYPRFSEIPVPEGIRTLRRDELEEIERLGPNADLVCYTPCSGASAIKAVFKYYFFWQLAYASWKEMNLWMRLPRHSNIVPFDRIVLDELEGRVVDLLNLRYGIVHQDIAPRNLLVDESTDSIKLFDFNLASRIRGYPPQEGESYDEDRNDVKGVIFTTYELITRDYSLRSVPHEEQNLEDLSREWIKHPGVKLDCAISSYRLILQRWRERRAGSLRDIPAGDIPEAIDWPARPRVPEKTISSNGPNGQLYHYIVESWDERRQDVRDRGGKVSNWERPAQRFLDNGTRVLSSAAPKLTSCRSERIRGQELVKSLEPLTNRPIATDYSSMTIPNTRLLHGKPSKPDSERIDRSPTREVGTPCHSNSDSVSAPNLPQQDWATTGRRHEMAREEVKETSAPRATPEVVDSHQKPQTCSRLDRWLKEVHVPSTPGCDSFSDWRRPSSSGTAHSTTHSTASVAPSEEQSTVEPDKKKIKKVSLTEGLRTRRVEFEERAKDPKTDGLKNIIVSDVRINSLLEQTESLCGKMQLVLNKATDLQEGIGIYDIVEELSDAINDWKSAAHMATATNRDFEKDLRRCNRDDANEAIFQRTVLMSILNRYQMSEIFDFNCEAQWFLQGNPHPLPSTEENIITAPKPDLAIFFRFTSLIGPGPSWKSMPIPDNLRRCMRPDGSFERCFPFIFIEAKKGFHDLTPALIANMHSASQALFNIYMWMSQAGRKDEFFSGVRLFSIAINPRQFELRVHRAQAAEEGVGEGLEFYYDEICKGHRYKRDDVCNLLRNILVEYAEKTLFNSLRESVMEVLQNHEQGQRLKRNSEVAGLGNGGRLSKKTTSAISN</sequence>
<dbReference type="EMBL" id="JAPUUL010000662">
    <property type="protein sequence ID" value="KAJ8129783.1"/>
    <property type="molecule type" value="Genomic_DNA"/>
</dbReference>
<keyword evidence="2" id="KW-1185">Reference proteome</keyword>
<reference evidence="1" key="1">
    <citation type="submission" date="2022-12" db="EMBL/GenBank/DDBJ databases">
        <title>Genome Sequence of Lasiodiplodia mahajangana.</title>
        <authorList>
            <person name="Buettner E."/>
        </authorList>
    </citation>
    <scope>NUCLEOTIDE SEQUENCE</scope>
    <source>
        <strain evidence="1">VT137</strain>
    </source>
</reference>
<proteinExistence type="predicted"/>